<dbReference type="KEGG" id="apv:Apar_1209"/>
<proteinExistence type="inferred from homology"/>
<dbReference type="STRING" id="521095.Apar_1209"/>
<dbReference type="InterPro" id="IPR011856">
    <property type="entry name" value="tRNA_endonuc-like_dom_sf"/>
</dbReference>
<dbReference type="GeneID" id="84806729"/>
<gene>
    <name evidence="2" type="ordered locus">Apar_1209</name>
</gene>
<evidence type="ECO:0000313" key="2">
    <source>
        <dbReference type="EMBL" id="ACV51637.1"/>
    </source>
</evidence>
<keyword evidence="3" id="KW-1185">Reference proteome</keyword>
<dbReference type="EMBL" id="CP001721">
    <property type="protein sequence ID" value="ACV51637.1"/>
    <property type="molecule type" value="Genomic_DNA"/>
</dbReference>
<name>C8W847_LANP1</name>
<dbReference type="OrthoDB" id="3191951at2"/>
<protein>
    <recommendedName>
        <fullName evidence="4">Endonuclease</fullName>
    </recommendedName>
</protein>
<evidence type="ECO:0008006" key="4">
    <source>
        <dbReference type="Google" id="ProtNLM"/>
    </source>
</evidence>
<dbReference type="Pfam" id="PF02021">
    <property type="entry name" value="UPF0102"/>
    <property type="match status" value="1"/>
</dbReference>
<dbReference type="eggNOG" id="COG0792">
    <property type="taxonomic scope" value="Bacteria"/>
</dbReference>
<comment type="similarity">
    <text evidence="1">Belongs to the UPF0102 family.</text>
</comment>
<dbReference type="RefSeq" id="WP_012809293.1">
    <property type="nucleotide sequence ID" value="NC_013203.1"/>
</dbReference>
<dbReference type="GO" id="GO:0003676">
    <property type="term" value="F:nucleic acid binding"/>
    <property type="evidence" value="ECO:0007669"/>
    <property type="project" value="InterPro"/>
</dbReference>
<reference evidence="2 3" key="1">
    <citation type="journal article" date="2009" name="Stand. Genomic Sci.">
        <title>Complete genome sequence of Atopobium parvulum type strain (IPP 1246).</title>
        <authorList>
            <person name="Copeland A."/>
            <person name="Sikorski J."/>
            <person name="Lapidus A."/>
            <person name="Nolan M."/>
            <person name="Del Rio T.G."/>
            <person name="Lucas S."/>
            <person name="Chen F."/>
            <person name="Tice H."/>
            <person name="Pitluck S."/>
            <person name="Cheng J.F."/>
            <person name="Pukall R."/>
            <person name="Chertkov O."/>
            <person name="Brettin T."/>
            <person name="Han C."/>
            <person name="Detter J.C."/>
            <person name="Kuske C."/>
            <person name="Bruce D."/>
            <person name="Goodwin L."/>
            <person name="Ivanova N."/>
            <person name="Mavromatis K."/>
            <person name="Mikhailova N."/>
            <person name="Chen A."/>
            <person name="Palaniappan K."/>
            <person name="Chain P."/>
            <person name="Rohde M."/>
            <person name="Goker M."/>
            <person name="Bristow J."/>
            <person name="Eisen J.A."/>
            <person name="Markowitz V."/>
            <person name="Hugenholtz P."/>
            <person name="Kyrpides N.C."/>
            <person name="Klenk H.P."/>
            <person name="Detter J.C."/>
        </authorList>
    </citation>
    <scope>NUCLEOTIDE SEQUENCE [LARGE SCALE GENOMIC DNA]</scope>
    <source>
        <strain evidence="3">ATCC 33793 / DSM 20469 / CCUG 32760 / JCM 10300 / KCTC 3663 / VPI 0546 / 1246</strain>
    </source>
</reference>
<sequence>MRKSIDERSHEAISANLKHRDIEVLEKNWAHGSDGIDFIVMDDEELIFVDTATKCGGFDVPREEPDQERFERIAAAYLAESEVEGLASIRYDIVSLLVTGSEKALLRHHKNVLNDGR</sequence>
<dbReference type="InterPro" id="IPR003509">
    <property type="entry name" value="UPF0102_YraN-like"/>
</dbReference>
<evidence type="ECO:0000313" key="3">
    <source>
        <dbReference type="Proteomes" id="UP000000960"/>
    </source>
</evidence>
<organism evidence="2 3">
    <name type="scientific">Lancefieldella parvula (strain ATCC 33793 / DSM 20469 / CCUG 32760 / JCM 10300 / KCTC 3663 / VPI 0546 / 1246)</name>
    <name type="common">Atopobium parvulum</name>
    <dbReference type="NCBI Taxonomy" id="521095"/>
    <lineage>
        <taxon>Bacteria</taxon>
        <taxon>Bacillati</taxon>
        <taxon>Actinomycetota</taxon>
        <taxon>Coriobacteriia</taxon>
        <taxon>Coriobacteriales</taxon>
        <taxon>Atopobiaceae</taxon>
        <taxon>Lancefieldella</taxon>
    </lineage>
</organism>
<evidence type="ECO:0000256" key="1">
    <source>
        <dbReference type="ARBA" id="ARBA00006738"/>
    </source>
</evidence>
<dbReference type="Proteomes" id="UP000000960">
    <property type="component" value="Chromosome"/>
</dbReference>
<dbReference type="AlphaFoldDB" id="C8W847"/>
<dbReference type="Gene3D" id="3.40.1350.10">
    <property type="match status" value="1"/>
</dbReference>
<dbReference type="HOGENOM" id="CLU_115353_4_0_11"/>
<accession>C8W847</accession>